<dbReference type="SUPFAM" id="SSF75169">
    <property type="entry name" value="DsrEFH-like"/>
    <property type="match status" value="1"/>
</dbReference>
<dbReference type="Proteomes" id="UP000198922">
    <property type="component" value="Unassembled WGS sequence"/>
</dbReference>
<evidence type="ECO:0000313" key="2">
    <source>
        <dbReference type="Proteomes" id="UP000198922"/>
    </source>
</evidence>
<organism evidence="1 2">
    <name type="scientific">Limimaricola pyoseonensis</name>
    <dbReference type="NCBI Taxonomy" id="521013"/>
    <lineage>
        <taxon>Bacteria</taxon>
        <taxon>Pseudomonadati</taxon>
        <taxon>Pseudomonadota</taxon>
        <taxon>Alphaproteobacteria</taxon>
        <taxon>Rhodobacterales</taxon>
        <taxon>Paracoccaceae</taxon>
        <taxon>Limimaricola</taxon>
    </lineage>
</organism>
<accession>A0A1G7I8F8</accession>
<evidence type="ECO:0000313" key="1">
    <source>
        <dbReference type="EMBL" id="SDF08883.1"/>
    </source>
</evidence>
<dbReference type="EMBL" id="FNAT01000007">
    <property type="protein sequence ID" value="SDF08883.1"/>
    <property type="molecule type" value="Genomic_DNA"/>
</dbReference>
<keyword evidence="2" id="KW-1185">Reference proteome</keyword>
<proteinExistence type="predicted"/>
<name>A0A1G7I8F8_9RHOB</name>
<dbReference type="Pfam" id="PF02635">
    <property type="entry name" value="DsrE"/>
    <property type="match status" value="1"/>
</dbReference>
<dbReference type="Gene3D" id="3.40.1260.10">
    <property type="entry name" value="DsrEFH-like"/>
    <property type="match status" value="1"/>
</dbReference>
<protein>
    <submittedName>
        <fullName evidence="1">Predicted peroxiredoxin</fullName>
    </submittedName>
</protein>
<sequence length="120" mass="12535">MSRFLVHIHTGPADPNKVTLGCLVALTAAKKGHEVTLFLAGDGVHLLAASHRAGVEGQGTGRLSEHLGALAEAGARFRVSGLSAKARGYDERLLDGLPAEFATPDMLVDLAETADTVLCY</sequence>
<gene>
    <name evidence="1" type="ORF">SAMN04488567_3363</name>
</gene>
<dbReference type="InterPro" id="IPR027396">
    <property type="entry name" value="DsrEFH-like"/>
</dbReference>
<dbReference type="RefSeq" id="WP_090113897.1">
    <property type="nucleotide sequence ID" value="NZ_FNAT01000007.1"/>
</dbReference>
<dbReference type="OrthoDB" id="9812053at2"/>
<reference evidence="2" key="1">
    <citation type="submission" date="2016-10" db="EMBL/GenBank/DDBJ databases">
        <authorList>
            <person name="Varghese N."/>
            <person name="Submissions S."/>
        </authorList>
    </citation>
    <scope>NUCLEOTIDE SEQUENCE [LARGE SCALE GENOMIC DNA]</scope>
    <source>
        <strain evidence="2">DSM 21424</strain>
    </source>
</reference>
<dbReference type="InterPro" id="IPR003787">
    <property type="entry name" value="Sulphur_relay_DsrE/F-like"/>
</dbReference>
<dbReference type="STRING" id="521013.SAMN04488567_3363"/>
<dbReference type="AlphaFoldDB" id="A0A1G7I8F8"/>